<gene>
    <name evidence="5" type="ordered locus">Dacet_1248</name>
</gene>
<dbReference type="PaxDb" id="522772-Dacet_1248"/>
<dbReference type="Pfam" id="PF10335">
    <property type="entry name" value="DUF294_C"/>
    <property type="match status" value="1"/>
</dbReference>
<protein>
    <submittedName>
        <fullName evidence="5">Putative CBS domain and cyclic nucleotide-regulated nucleotidyltransferase</fullName>
    </submittedName>
</protein>
<dbReference type="Pfam" id="PF00571">
    <property type="entry name" value="CBS"/>
    <property type="match status" value="2"/>
</dbReference>
<proteinExistence type="predicted"/>
<dbReference type="GO" id="GO:0008773">
    <property type="term" value="F:[protein-PII] uridylyltransferase activity"/>
    <property type="evidence" value="ECO:0007669"/>
    <property type="project" value="InterPro"/>
</dbReference>
<keyword evidence="2" id="KW-0129">CBS domain</keyword>
<dbReference type="InterPro" id="IPR014710">
    <property type="entry name" value="RmlC-like_jellyroll"/>
</dbReference>
<dbReference type="Gene3D" id="2.60.120.10">
    <property type="entry name" value="Jelly Rolls"/>
    <property type="match status" value="1"/>
</dbReference>
<dbReference type="InterPro" id="IPR018490">
    <property type="entry name" value="cNMP-bd_dom_sf"/>
</dbReference>
<dbReference type="KEGG" id="dap:Dacet_1248"/>
<dbReference type="InterPro" id="IPR000595">
    <property type="entry name" value="cNMP-bd_dom"/>
</dbReference>
<dbReference type="STRING" id="522772.Dacet_1248"/>
<dbReference type="PROSITE" id="PS50042">
    <property type="entry name" value="CNMP_BINDING_3"/>
    <property type="match status" value="1"/>
</dbReference>
<feature type="domain" description="Cyclic nucleotide-binding" evidence="3">
    <location>
        <begin position="15"/>
        <end position="132"/>
    </location>
</feature>
<feature type="domain" description="CBS" evidence="4">
    <location>
        <begin position="156"/>
        <end position="214"/>
    </location>
</feature>
<dbReference type="CDD" id="cd00038">
    <property type="entry name" value="CAP_ED"/>
    <property type="match status" value="1"/>
</dbReference>
<dbReference type="Gene3D" id="3.10.580.10">
    <property type="entry name" value="CBS-domain"/>
    <property type="match status" value="1"/>
</dbReference>
<dbReference type="SUPFAM" id="SSF51206">
    <property type="entry name" value="cAMP-binding domain-like"/>
    <property type="match status" value="1"/>
</dbReference>
<dbReference type="PANTHER" id="PTHR48108:SF26">
    <property type="entry name" value="CBS DOMAIN-CONTAINING PROTEIN DDB_G0289609"/>
    <property type="match status" value="1"/>
</dbReference>
<evidence type="ECO:0000259" key="3">
    <source>
        <dbReference type="PROSITE" id="PS50042"/>
    </source>
</evidence>
<dbReference type="eggNOG" id="COG2905">
    <property type="taxonomic scope" value="Bacteria"/>
</dbReference>
<accession>D4H7M1</accession>
<dbReference type="InterPro" id="IPR046342">
    <property type="entry name" value="CBS_dom_sf"/>
</dbReference>
<dbReference type="SMART" id="SM00116">
    <property type="entry name" value="CBS"/>
    <property type="match status" value="2"/>
</dbReference>
<sequence>MLTSEIIKILTRFYLFQGVDSERLEILTSNSSLVELENEDVIFYKNDQYHKGLYLLLDGKVLLDSDDSGSSLTIGTGDLIGLSTFLAKSRYSVTAKCAEGCSLIFFPETCIYKLMSDYANFKEKLQKLIFARINGLSGSKTDSILHSTFKSVGTYMMSPVMTVKEDDNIKDAAVLMSRHKIGSVVVTCEHNRFIGVITAKSVIYRLFNDGSCDIVCTDVKDYMTPNPVHLSPEHPLVNALSEMQKQDEDYAVVVRNSEPVGIISGKDILRILFSDASIYGIDINETNSLERLQEVHIGLYTIAEQMMNNSKLTSQILPVLTSMHIEIQKRIYSITSDNYLKETGKDIRLIKHAVIVMGSVARKEAMLDPDQDNGFVFPDDITEEDKGHLVAFAKKLSDNLDFVGYEYCKGDVMVTNPEMQNTISEWKKLISGWVDNPGEKGLRWSSITFDVALLAGTPELAMELKQFILFKTAQRPVFLLQTLQADANLKIPISLFGKFVVEKEGEYKGLINLKRAALSFIVDVTRCFTLSKSFGDLNTIERLKHLGRQGTLAEETVSNMIHAYEIVTDIILNSQIALAKEGEKQHKFVNPHKLSLYNQERLKNALNHISKFLNSGLRYFSGSPF</sequence>
<dbReference type="CDD" id="cd05401">
    <property type="entry name" value="NT_GlnE_GlnD_like"/>
    <property type="match status" value="1"/>
</dbReference>
<organism evidence="5 6">
    <name type="scientific">Denitrovibrio acetiphilus (strain DSM 12809 / NBRC 114555 / N2460)</name>
    <dbReference type="NCBI Taxonomy" id="522772"/>
    <lineage>
        <taxon>Bacteria</taxon>
        <taxon>Pseudomonadati</taxon>
        <taxon>Deferribacterota</taxon>
        <taxon>Deferribacteres</taxon>
        <taxon>Deferribacterales</taxon>
        <taxon>Geovibrionaceae</taxon>
        <taxon>Denitrovibrio</taxon>
    </lineage>
</organism>
<reference evidence="5 6" key="1">
    <citation type="journal article" date="2010" name="Stand. Genomic Sci.">
        <title>Complete genome sequence of Denitrovibrio acetiphilus type strain (N2460).</title>
        <authorList>
            <person name="Kiss H."/>
            <person name="Lang E."/>
            <person name="Lapidus A."/>
            <person name="Copeland A."/>
            <person name="Nolan M."/>
            <person name="Glavina Del Rio T."/>
            <person name="Chen F."/>
            <person name="Lucas S."/>
            <person name="Tice H."/>
            <person name="Cheng J.F."/>
            <person name="Han C."/>
            <person name="Goodwin L."/>
            <person name="Pitluck S."/>
            <person name="Liolios K."/>
            <person name="Pati A."/>
            <person name="Ivanova N."/>
            <person name="Mavromatis K."/>
            <person name="Chen A."/>
            <person name="Palaniappan K."/>
            <person name="Land M."/>
            <person name="Hauser L."/>
            <person name="Chang Y.J."/>
            <person name="Jeffries C.D."/>
            <person name="Detter J.C."/>
            <person name="Brettin T."/>
            <person name="Spring S."/>
            <person name="Rohde M."/>
            <person name="Goker M."/>
            <person name="Woyke T."/>
            <person name="Bristow J."/>
            <person name="Eisen J.A."/>
            <person name="Markowitz V."/>
            <person name="Hugenholtz P."/>
            <person name="Kyrpides N.C."/>
            <person name="Klenk H.P."/>
        </authorList>
    </citation>
    <scope>NUCLEOTIDE SEQUENCE [LARGE SCALE GENOMIC DNA]</scope>
    <source>
        <strain evidence="6">DSM 12809 / NBRC 114555 / N2460</strain>
    </source>
</reference>
<name>D4H7M1_DENA2</name>
<evidence type="ECO:0000313" key="6">
    <source>
        <dbReference type="Proteomes" id="UP000002012"/>
    </source>
</evidence>
<evidence type="ECO:0000259" key="4">
    <source>
        <dbReference type="PROSITE" id="PS51371"/>
    </source>
</evidence>
<evidence type="ECO:0000256" key="1">
    <source>
        <dbReference type="ARBA" id="ARBA00022737"/>
    </source>
</evidence>
<dbReference type="PROSITE" id="PS51371">
    <property type="entry name" value="CBS"/>
    <property type="match status" value="2"/>
</dbReference>
<dbReference type="AlphaFoldDB" id="D4H7M1"/>
<dbReference type="InterPro" id="IPR018821">
    <property type="entry name" value="DUF294_put_nucleoTrafse_sb-bd"/>
</dbReference>
<dbReference type="EMBL" id="CP001968">
    <property type="protein sequence ID" value="ADD68020.1"/>
    <property type="molecule type" value="Genomic_DNA"/>
</dbReference>
<dbReference type="SUPFAM" id="SSF54631">
    <property type="entry name" value="CBS-domain pair"/>
    <property type="match status" value="1"/>
</dbReference>
<dbReference type="InParanoid" id="D4H7M1"/>
<keyword evidence="6" id="KW-1185">Reference proteome</keyword>
<dbReference type="InterPro" id="IPR000644">
    <property type="entry name" value="CBS_dom"/>
</dbReference>
<dbReference type="Proteomes" id="UP000002012">
    <property type="component" value="Chromosome"/>
</dbReference>
<dbReference type="Pfam" id="PF00027">
    <property type="entry name" value="cNMP_binding"/>
    <property type="match status" value="1"/>
</dbReference>
<evidence type="ECO:0000256" key="2">
    <source>
        <dbReference type="PROSITE-ProRule" id="PRU00703"/>
    </source>
</evidence>
<keyword evidence="1" id="KW-0677">Repeat</keyword>
<dbReference type="Pfam" id="PF03445">
    <property type="entry name" value="DUF294"/>
    <property type="match status" value="1"/>
</dbReference>
<dbReference type="HOGENOM" id="CLU_027866_1_0_0"/>
<dbReference type="InterPro" id="IPR005105">
    <property type="entry name" value="GlnD_Uridyltrans_N"/>
</dbReference>
<keyword evidence="5" id="KW-0808">Transferase</keyword>
<feature type="domain" description="CBS" evidence="4">
    <location>
        <begin position="223"/>
        <end position="283"/>
    </location>
</feature>
<dbReference type="PANTHER" id="PTHR48108">
    <property type="entry name" value="CBS DOMAIN-CONTAINING PROTEIN CBSX2, CHLOROPLASTIC"/>
    <property type="match status" value="1"/>
</dbReference>
<dbReference type="InterPro" id="IPR051462">
    <property type="entry name" value="CBS_domain-containing"/>
</dbReference>
<evidence type="ECO:0000313" key="5">
    <source>
        <dbReference type="EMBL" id="ADD68020.1"/>
    </source>
</evidence>